<dbReference type="Proteomes" id="UP001366166">
    <property type="component" value="Chromosome"/>
</dbReference>
<dbReference type="InterPro" id="IPR045851">
    <property type="entry name" value="AMP-bd_C_sf"/>
</dbReference>
<dbReference type="RefSeq" id="WP_338606182.1">
    <property type="nucleotide sequence ID" value="NZ_AP028679.1"/>
</dbReference>
<protein>
    <submittedName>
        <fullName evidence="5">AMP-binding protein</fullName>
    </submittedName>
</protein>
<name>A0AAU9EZZ8_9BACT</name>
<feature type="domain" description="AMP-dependent synthetase/ligase" evidence="3">
    <location>
        <begin position="14"/>
        <end position="402"/>
    </location>
</feature>
<dbReference type="Gene3D" id="3.30.300.30">
    <property type="match status" value="1"/>
</dbReference>
<evidence type="ECO:0000259" key="3">
    <source>
        <dbReference type="Pfam" id="PF00501"/>
    </source>
</evidence>
<dbReference type="Pfam" id="PF13193">
    <property type="entry name" value="AMP-binding_C"/>
    <property type="match status" value="1"/>
</dbReference>
<dbReference type="EMBL" id="AP028679">
    <property type="protein sequence ID" value="BEQ14477.1"/>
    <property type="molecule type" value="Genomic_DNA"/>
</dbReference>
<evidence type="ECO:0000259" key="4">
    <source>
        <dbReference type="Pfam" id="PF13193"/>
    </source>
</evidence>
<proteinExistence type="inferred from homology"/>
<dbReference type="Gene3D" id="3.40.50.12780">
    <property type="entry name" value="N-terminal domain of ligase-like"/>
    <property type="match status" value="1"/>
</dbReference>
<evidence type="ECO:0000256" key="2">
    <source>
        <dbReference type="ARBA" id="ARBA00022598"/>
    </source>
</evidence>
<dbReference type="KEGG" id="dmp:FAK_15430"/>
<dbReference type="AlphaFoldDB" id="A0AAU9EZZ8"/>
<accession>A0AAU9EZZ8</accession>
<dbReference type="GO" id="GO:0006631">
    <property type="term" value="P:fatty acid metabolic process"/>
    <property type="evidence" value="ECO:0007669"/>
    <property type="project" value="TreeGrafter"/>
</dbReference>
<dbReference type="InterPro" id="IPR025110">
    <property type="entry name" value="AMP-bd_C"/>
</dbReference>
<dbReference type="InterPro" id="IPR000873">
    <property type="entry name" value="AMP-dep_synth/lig_dom"/>
</dbReference>
<comment type="similarity">
    <text evidence="1">Belongs to the ATP-dependent AMP-binding enzyme family.</text>
</comment>
<feature type="domain" description="AMP-binding enzyme C-terminal" evidence="4">
    <location>
        <begin position="454"/>
        <end position="528"/>
    </location>
</feature>
<dbReference type="PANTHER" id="PTHR43201:SF5">
    <property type="entry name" value="MEDIUM-CHAIN ACYL-COA LIGASE ACSF2, MITOCHONDRIAL"/>
    <property type="match status" value="1"/>
</dbReference>
<organism evidence="5 6">
    <name type="scientific">Desulfoferula mesophila</name>
    <dbReference type="NCBI Taxonomy" id="3058419"/>
    <lineage>
        <taxon>Bacteria</taxon>
        <taxon>Pseudomonadati</taxon>
        <taxon>Thermodesulfobacteriota</taxon>
        <taxon>Desulfarculia</taxon>
        <taxon>Desulfarculales</taxon>
        <taxon>Desulfarculaceae</taxon>
        <taxon>Desulfoferula</taxon>
    </lineage>
</organism>
<dbReference type="InterPro" id="IPR020845">
    <property type="entry name" value="AMP-binding_CS"/>
</dbReference>
<gene>
    <name evidence="5" type="ORF">FAK_15430</name>
</gene>
<dbReference type="GO" id="GO:0031956">
    <property type="term" value="F:medium-chain fatty acid-CoA ligase activity"/>
    <property type="evidence" value="ECO:0007669"/>
    <property type="project" value="TreeGrafter"/>
</dbReference>
<evidence type="ECO:0000313" key="5">
    <source>
        <dbReference type="EMBL" id="BEQ14477.1"/>
    </source>
</evidence>
<dbReference type="InterPro" id="IPR042099">
    <property type="entry name" value="ANL_N_sf"/>
</dbReference>
<dbReference type="SUPFAM" id="SSF56801">
    <property type="entry name" value="Acetyl-CoA synthetase-like"/>
    <property type="match status" value="1"/>
</dbReference>
<reference evidence="6" key="1">
    <citation type="journal article" date="2023" name="Arch. Microbiol.">
        <title>Desulfoferula mesophilus gen. nov. sp. nov., a mesophilic sulfate-reducing bacterium isolated from a brackish lake sediment.</title>
        <authorList>
            <person name="Watanabe T."/>
            <person name="Yabe T."/>
            <person name="Tsuji J.M."/>
            <person name="Fukui M."/>
        </authorList>
    </citation>
    <scope>NUCLEOTIDE SEQUENCE [LARGE SCALE GENOMIC DNA]</scope>
    <source>
        <strain evidence="6">12FAK</strain>
    </source>
</reference>
<keyword evidence="6" id="KW-1185">Reference proteome</keyword>
<dbReference type="PANTHER" id="PTHR43201">
    <property type="entry name" value="ACYL-COA SYNTHETASE"/>
    <property type="match status" value="1"/>
</dbReference>
<evidence type="ECO:0000256" key="1">
    <source>
        <dbReference type="ARBA" id="ARBA00006432"/>
    </source>
</evidence>
<dbReference type="PROSITE" id="PS00455">
    <property type="entry name" value="AMP_BINDING"/>
    <property type="match status" value="1"/>
</dbReference>
<evidence type="ECO:0000313" key="6">
    <source>
        <dbReference type="Proteomes" id="UP001366166"/>
    </source>
</evidence>
<dbReference type="Pfam" id="PF00501">
    <property type="entry name" value="AMP-binding"/>
    <property type="match status" value="1"/>
</dbReference>
<sequence>MAYEGALTLGGLLKEVAGRWGEREALVDLPSGERLTYAQFDRASDRLARAFLALGLAKGQRVALWAPNQPQWLVVMYAAAKAGLVLSSVDTSFGREQLAYQLAQSRCSALVLAPGVQGNEYLKALGELCPALARPAPAGLDCTALPELKRVIVLGDAAPAGALTWGQALKLGDQAPAGELARRMAEVRPQDAATLLYTSGTTGRPKGVLSPHQGLILTSAAGGDHQRLSQEDRLAVSVPLCHMFGCICIALAGIIKGAALVIPSRLPEAGATLNAVVKENCTALYGPPTSFIAMLDEPAYQQVGGGLRTGIMAGAQCPMEVMRRVVEDMGVRDILIGYGQTEASSWISTSRPEDPLELRVSTVGRPVPGARVKIADLADGQPLPPGEVGEICTQGHVMLGYFDLPAETAQAVDQDGWLRTGDLGTMDAECYIRISGRLKEVIRKGGATVFPADIEEVLFAHPAVNTAAVFGVPHAELGEEVACWIKLERHATATEGEIMDYLAERLSQSHLPAWLRFVEEFPTTPLGKIQKFRMREIMLAQLASEED</sequence>
<keyword evidence="2" id="KW-0436">Ligase</keyword>